<proteinExistence type="predicted"/>
<protein>
    <submittedName>
        <fullName evidence="1">Uncharacterized protein</fullName>
    </submittedName>
</protein>
<keyword evidence="2" id="KW-1185">Reference proteome</keyword>
<dbReference type="EMBL" id="CM047592">
    <property type="protein sequence ID" value="KAI9917269.1"/>
    <property type="molecule type" value="Genomic_DNA"/>
</dbReference>
<accession>A0ACC0WGT9</accession>
<name>A0ACC0WGT9_9STRA</name>
<gene>
    <name evidence="1" type="ORF">PsorP6_012474</name>
</gene>
<reference evidence="1 2" key="1">
    <citation type="journal article" date="2022" name="bioRxiv">
        <title>The genome of the oomycete Peronosclerospora sorghi, a cosmopolitan pathogen of maize and sorghum, is inflated with dispersed pseudogenes.</title>
        <authorList>
            <person name="Fletcher K."/>
            <person name="Martin F."/>
            <person name="Isakeit T."/>
            <person name="Cavanaugh K."/>
            <person name="Magill C."/>
            <person name="Michelmore R."/>
        </authorList>
    </citation>
    <scope>NUCLEOTIDE SEQUENCE [LARGE SCALE GENOMIC DNA]</scope>
    <source>
        <strain evidence="1">P6</strain>
    </source>
</reference>
<evidence type="ECO:0000313" key="1">
    <source>
        <dbReference type="EMBL" id="KAI9917269.1"/>
    </source>
</evidence>
<dbReference type="Proteomes" id="UP001163321">
    <property type="component" value="Chromosome 13"/>
</dbReference>
<sequence length="75" mass="8676">MAVGPPSLWHLLPLVLIKHKLLISSTRSLEEDNPILHDPGYWKGRRFYSAESGEKELQVYAARNGFVIMRRRSRS</sequence>
<evidence type="ECO:0000313" key="2">
    <source>
        <dbReference type="Proteomes" id="UP001163321"/>
    </source>
</evidence>
<organism evidence="1 2">
    <name type="scientific">Peronosclerospora sorghi</name>
    <dbReference type="NCBI Taxonomy" id="230839"/>
    <lineage>
        <taxon>Eukaryota</taxon>
        <taxon>Sar</taxon>
        <taxon>Stramenopiles</taxon>
        <taxon>Oomycota</taxon>
        <taxon>Peronosporomycetes</taxon>
        <taxon>Peronosporales</taxon>
        <taxon>Peronosporaceae</taxon>
        <taxon>Peronosclerospora</taxon>
    </lineage>
</organism>
<comment type="caution">
    <text evidence="1">The sequence shown here is derived from an EMBL/GenBank/DDBJ whole genome shotgun (WGS) entry which is preliminary data.</text>
</comment>